<comment type="caution">
    <text evidence="6">The sequence shown here is derived from an EMBL/GenBank/DDBJ whole genome shotgun (WGS) entry which is preliminary data.</text>
</comment>
<dbReference type="InterPro" id="IPR002110">
    <property type="entry name" value="Ankyrin_rpt"/>
</dbReference>
<dbReference type="InterPro" id="IPR013783">
    <property type="entry name" value="Ig-like_fold"/>
</dbReference>
<gene>
    <name evidence="6" type="ORF">NQ318_017451</name>
</gene>
<evidence type="ECO:0000256" key="4">
    <source>
        <dbReference type="SAM" id="MobiDB-lite"/>
    </source>
</evidence>
<dbReference type="PROSITE" id="PS50297">
    <property type="entry name" value="ANK_REP_REGION"/>
    <property type="match status" value="2"/>
</dbReference>
<dbReference type="SUPFAM" id="SSF81296">
    <property type="entry name" value="E set domains"/>
    <property type="match status" value="1"/>
</dbReference>
<accession>A0AAV8Z419</accession>
<dbReference type="Gene3D" id="2.60.40.10">
    <property type="entry name" value="Immunoglobulins"/>
    <property type="match status" value="1"/>
</dbReference>
<keyword evidence="1" id="KW-0677">Repeat</keyword>
<protein>
    <recommendedName>
        <fullName evidence="5">Rel homology dimerisation domain-containing protein</fullName>
    </recommendedName>
</protein>
<dbReference type="InterPro" id="IPR011029">
    <property type="entry name" value="DEATH-like_dom_sf"/>
</dbReference>
<feature type="repeat" description="ANK" evidence="3">
    <location>
        <begin position="232"/>
        <end position="264"/>
    </location>
</feature>
<keyword evidence="2 3" id="KW-0040">ANK repeat</keyword>
<feature type="compositionally biased region" description="Low complexity" evidence="4">
    <location>
        <begin position="56"/>
        <end position="66"/>
    </location>
</feature>
<dbReference type="Pfam" id="PF16179">
    <property type="entry name" value="RHD_dimer"/>
    <property type="match status" value="1"/>
</dbReference>
<dbReference type="InterPro" id="IPR032397">
    <property type="entry name" value="RHD_dimer"/>
</dbReference>
<evidence type="ECO:0000256" key="3">
    <source>
        <dbReference type="PROSITE-ProRule" id="PRU00023"/>
    </source>
</evidence>
<dbReference type="PROSITE" id="PS50088">
    <property type="entry name" value="ANK_REPEAT"/>
    <property type="match status" value="2"/>
</dbReference>
<dbReference type="InterPro" id="IPR051070">
    <property type="entry name" value="NF-kappa-B_inhibitor"/>
</dbReference>
<dbReference type="InterPro" id="IPR036770">
    <property type="entry name" value="Ankyrin_rpt-contain_sf"/>
</dbReference>
<dbReference type="Pfam" id="PF12796">
    <property type="entry name" value="Ank_2"/>
    <property type="match status" value="1"/>
</dbReference>
<dbReference type="PANTHER" id="PTHR46680">
    <property type="entry name" value="NF-KAPPA-B INHIBITOR ALPHA"/>
    <property type="match status" value="1"/>
</dbReference>
<proteinExistence type="predicted"/>
<dbReference type="InterPro" id="IPR014756">
    <property type="entry name" value="Ig_E-set"/>
</dbReference>
<dbReference type="SUPFAM" id="SSF48403">
    <property type="entry name" value="Ankyrin repeat"/>
    <property type="match status" value="1"/>
</dbReference>
<organism evidence="6 7">
    <name type="scientific">Aromia moschata</name>
    <dbReference type="NCBI Taxonomy" id="1265417"/>
    <lineage>
        <taxon>Eukaryota</taxon>
        <taxon>Metazoa</taxon>
        <taxon>Ecdysozoa</taxon>
        <taxon>Arthropoda</taxon>
        <taxon>Hexapoda</taxon>
        <taxon>Insecta</taxon>
        <taxon>Pterygota</taxon>
        <taxon>Neoptera</taxon>
        <taxon>Endopterygota</taxon>
        <taxon>Coleoptera</taxon>
        <taxon>Polyphaga</taxon>
        <taxon>Cucujiformia</taxon>
        <taxon>Chrysomeloidea</taxon>
        <taxon>Cerambycidae</taxon>
        <taxon>Cerambycinae</taxon>
        <taxon>Callichromatini</taxon>
        <taxon>Aromia</taxon>
    </lineage>
</organism>
<keyword evidence="7" id="KW-1185">Reference proteome</keyword>
<dbReference type="GO" id="GO:0005829">
    <property type="term" value="C:cytosol"/>
    <property type="evidence" value="ECO:0007669"/>
    <property type="project" value="TreeGrafter"/>
</dbReference>
<evidence type="ECO:0000313" key="7">
    <source>
        <dbReference type="Proteomes" id="UP001162162"/>
    </source>
</evidence>
<dbReference type="GO" id="GO:0071356">
    <property type="term" value="P:cellular response to tumor necrosis factor"/>
    <property type="evidence" value="ECO:0007669"/>
    <property type="project" value="TreeGrafter"/>
</dbReference>
<dbReference type="SMART" id="SM00248">
    <property type="entry name" value="ANK"/>
    <property type="match status" value="3"/>
</dbReference>
<sequence>MAIKTPAYKDEDITRPVKVFMELFRPSDQAKSEPREFTYMPVKKLKPGSKRPRYENYSSSSYNSSSVASDELPAPLSSWNTADLSAELQTAMTYIDSDEFRRLFDQFGDTDEYPSMAVDAPRAVGLRQALPRPQGDFGHPVVLRQRPVIKLEVSETDRLAACRAYDELLSFSKTTHKPQVAVQILRHWLDTEEKTNALHVFVCQNNVEATGFILKLISLRGLFDLVNVKNAEGETPLHLAVKCQNEILVKYLLACRAKVGVVNGNMNTCLHTAVEENAPIKIVEMLLANRDHEKVTSYIDMDNREGNTALLAAVEHKNLSVIKLLCLSGADINKRNLKTGFAPLRVAIEKQHLDIIKYIMWVPKMDPMTEDFRNISPLRAAHNRECSKEILEVIERYMTEKNLEVDIKEEVEDDSDEEIDDESEIKLEMMSPQELEELYKNITTFTPQCLEEVASILNESGKWEDLADLLDLSHIIRCGIISRDSDVSKYLLRFAVETHNDTLWEIRSFLENLDEARAVEAMDRMVQNMQ</sequence>
<feature type="repeat" description="ANK" evidence="3">
    <location>
        <begin position="305"/>
        <end position="337"/>
    </location>
</feature>
<dbReference type="Gene3D" id="1.25.40.20">
    <property type="entry name" value="Ankyrin repeat-containing domain"/>
    <property type="match status" value="1"/>
</dbReference>
<evidence type="ECO:0000259" key="5">
    <source>
        <dbReference type="Pfam" id="PF16179"/>
    </source>
</evidence>
<dbReference type="SUPFAM" id="SSF47986">
    <property type="entry name" value="DEATH domain"/>
    <property type="match status" value="1"/>
</dbReference>
<dbReference type="PANTHER" id="PTHR46680:SF3">
    <property type="entry name" value="NF-KAPPA-B INHIBITOR CACTUS"/>
    <property type="match status" value="1"/>
</dbReference>
<dbReference type="AlphaFoldDB" id="A0AAV8Z419"/>
<name>A0AAV8Z419_9CUCU</name>
<dbReference type="GO" id="GO:0051059">
    <property type="term" value="F:NF-kappaB binding"/>
    <property type="evidence" value="ECO:0007669"/>
    <property type="project" value="TreeGrafter"/>
</dbReference>
<evidence type="ECO:0000313" key="6">
    <source>
        <dbReference type="EMBL" id="KAJ8958305.1"/>
    </source>
</evidence>
<feature type="region of interest" description="Disordered" evidence="4">
    <location>
        <begin position="29"/>
        <end position="69"/>
    </location>
</feature>
<evidence type="ECO:0000256" key="2">
    <source>
        <dbReference type="ARBA" id="ARBA00023043"/>
    </source>
</evidence>
<reference evidence="6" key="1">
    <citation type="journal article" date="2023" name="Insect Mol. Biol.">
        <title>Genome sequencing provides insights into the evolution of gene families encoding plant cell wall-degrading enzymes in longhorned beetles.</title>
        <authorList>
            <person name="Shin N.R."/>
            <person name="Okamura Y."/>
            <person name="Kirsch R."/>
            <person name="Pauchet Y."/>
        </authorList>
    </citation>
    <scope>NUCLEOTIDE SEQUENCE</scope>
    <source>
        <strain evidence="6">AMC_N1</strain>
    </source>
</reference>
<dbReference type="Proteomes" id="UP001162162">
    <property type="component" value="Unassembled WGS sequence"/>
</dbReference>
<dbReference type="EMBL" id="JAPWTK010000018">
    <property type="protein sequence ID" value="KAJ8958305.1"/>
    <property type="molecule type" value="Genomic_DNA"/>
</dbReference>
<feature type="domain" description="Rel homology dimerisation" evidence="5">
    <location>
        <begin position="2"/>
        <end position="42"/>
    </location>
</feature>
<evidence type="ECO:0000256" key="1">
    <source>
        <dbReference type="ARBA" id="ARBA00022737"/>
    </source>
</evidence>